<proteinExistence type="predicted"/>
<evidence type="ECO:0000313" key="1">
    <source>
        <dbReference type="EMBL" id="KAK9760087.1"/>
    </source>
</evidence>
<sequence length="101" mass="11292">MEDSMKLIQVSRTPYNTFGLGTTRTTLARITNKGDTVTRLPPQDMGYHHHPHEIYIRKDDTTVACQHVVSGKVKEDSCISGVALPVGFDNHSKHWDIPFGS</sequence>
<dbReference type="CDD" id="cd00741">
    <property type="entry name" value="Lipase"/>
    <property type="match status" value="1"/>
</dbReference>
<organism evidence="1 2">
    <name type="scientific">Basidiobolus ranarum</name>
    <dbReference type="NCBI Taxonomy" id="34480"/>
    <lineage>
        <taxon>Eukaryota</taxon>
        <taxon>Fungi</taxon>
        <taxon>Fungi incertae sedis</taxon>
        <taxon>Zoopagomycota</taxon>
        <taxon>Entomophthoromycotina</taxon>
        <taxon>Basidiobolomycetes</taxon>
        <taxon>Basidiobolales</taxon>
        <taxon>Basidiobolaceae</taxon>
        <taxon>Basidiobolus</taxon>
    </lineage>
</organism>
<reference evidence="1 2" key="1">
    <citation type="submission" date="2023-04" db="EMBL/GenBank/DDBJ databases">
        <title>Genome of Basidiobolus ranarum AG-B5.</title>
        <authorList>
            <person name="Stajich J.E."/>
            <person name="Carter-House D."/>
            <person name="Gryganskyi A."/>
        </authorList>
    </citation>
    <scope>NUCLEOTIDE SEQUENCE [LARGE SCALE GENOMIC DNA]</scope>
    <source>
        <strain evidence="1 2">AG-B5</strain>
    </source>
</reference>
<protein>
    <submittedName>
        <fullName evidence="1">Uncharacterized protein</fullName>
    </submittedName>
</protein>
<dbReference type="EMBL" id="JASJQH010002570">
    <property type="protein sequence ID" value="KAK9760087.1"/>
    <property type="molecule type" value="Genomic_DNA"/>
</dbReference>
<dbReference type="SUPFAM" id="SSF53474">
    <property type="entry name" value="alpha/beta-Hydrolases"/>
    <property type="match status" value="1"/>
</dbReference>
<keyword evidence="2" id="KW-1185">Reference proteome</keyword>
<gene>
    <name evidence="1" type="ORF">K7432_016242</name>
</gene>
<accession>A0ABR2WF13</accession>
<name>A0ABR2WF13_9FUNG</name>
<dbReference type="InterPro" id="IPR029058">
    <property type="entry name" value="AB_hydrolase_fold"/>
</dbReference>
<dbReference type="Gene3D" id="3.40.50.1820">
    <property type="entry name" value="alpha/beta hydrolase"/>
    <property type="match status" value="1"/>
</dbReference>
<evidence type="ECO:0000313" key="2">
    <source>
        <dbReference type="Proteomes" id="UP001479436"/>
    </source>
</evidence>
<comment type="caution">
    <text evidence="1">The sequence shown here is derived from an EMBL/GenBank/DDBJ whole genome shotgun (WGS) entry which is preliminary data.</text>
</comment>
<dbReference type="Proteomes" id="UP001479436">
    <property type="component" value="Unassembled WGS sequence"/>
</dbReference>